<dbReference type="Proteomes" id="UP000799777">
    <property type="component" value="Unassembled WGS sequence"/>
</dbReference>
<dbReference type="AlphaFoldDB" id="A0A9P4H5V7"/>
<reference evidence="1" key="1">
    <citation type="journal article" date="2020" name="Stud. Mycol.">
        <title>101 Dothideomycetes genomes: a test case for predicting lifestyles and emergence of pathogens.</title>
        <authorList>
            <person name="Haridas S."/>
            <person name="Albert R."/>
            <person name="Binder M."/>
            <person name="Bloem J."/>
            <person name="Labutti K."/>
            <person name="Salamov A."/>
            <person name="Andreopoulos B."/>
            <person name="Baker S."/>
            <person name="Barry K."/>
            <person name="Bills G."/>
            <person name="Bluhm B."/>
            <person name="Cannon C."/>
            <person name="Castanera R."/>
            <person name="Culley D."/>
            <person name="Daum C."/>
            <person name="Ezra D."/>
            <person name="Gonzalez J."/>
            <person name="Henrissat B."/>
            <person name="Kuo A."/>
            <person name="Liang C."/>
            <person name="Lipzen A."/>
            <person name="Lutzoni F."/>
            <person name="Magnuson J."/>
            <person name="Mondo S."/>
            <person name="Nolan M."/>
            <person name="Ohm R."/>
            <person name="Pangilinan J."/>
            <person name="Park H.-J."/>
            <person name="Ramirez L."/>
            <person name="Alfaro M."/>
            <person name="Sun H."/>
            <person name="Tritt A."/>
            <person name="Yoshinaga Y."/>
            <person name="Zwiers L.-H."/>
            <person name="Turgeon B."/>
            <person name="Goodwin S."/>
            <person name="Spatafora J."/>
            <person name="Crous P."/>
            <person name="Grigoriev I."/>
        </authorList>
    </citation>
    <scope>NUCLEOTIDE SEQUENCE</scope>
    <source>
        <strain evidence="1">CBS 110217</strain>
    </source>
</reference>
<proteinExistence type="predicted"/>
<sequence length="257" mass="29665">MAAAKQYSLDDFTKHARKLYSAQFKIITNASTYEFAAISYMNGDHEGRQADMLRIGHYWQRNGGPPVWGYTNGHDRIHNASGTDMLANLKFTCLKLERNQKTEDMARHAQLEKSRAIEAQCSGQAEHNVPDMVPHVAEVHSEPLQKNNESQENLLRYEADIDSDLTQQRQVHHKELANLQAKFTAQETKTEITMTKLAKEKRKRGAVEDEAQSWKQKSVAQEQRYERIVQKYAKLKDKYASRKEKVRVMKEVKSEIS</sequence>
<gene>
    <name evidence="1" type="ORF">EK21DRAFT_91316</name>
</gene>
<name>A0A9P4H5V7_9PLEO</name>
<comment type="caution">
    <text evidence="1">The sequence shown here is derived from an EMBL/GenBank/DDBJ whole genome shotgun (WGS) entry which is preliminary data.</text>
</comment>
<evidence type="ECO:0000313" key="2">
    <source>
        <dbReference type="Proteomes" id="UP000799777"/>
    </source>
</evidence>
<dbReference type="EMBL" id="ML978223">
    <property type="protein sequence ID" value="KAF2027665.1"/>
    <property type="molecule type" value="Genomic_DNA"/>
</dbReference>
<accession>A0A9P4H5V7</accession>
<dbReference type="OrthoDB" id="3695169at2759"/>
<organism evidence="1 2">
    <name type="scientific">Setomelanomma holmii</name>
    <dbReference type="NCBI Taxonomy" id="210430"/>
    <lineage>
        <taxon>Eukaryota</taxon>
        <taxon>Fungi</taxon>
        <taxon>Dikarya</taxon>
        <taxon>Ascomycota</taxon>
        <taxon>Pezizomycotina</taxon>
        <taxon>Dothideomycetes</taxon>
        <taxon>Pleosporomycetidae</taxon>
        <taxon>Pleosporales</taxon>
        <taxon>Pleosporineae</taxon>
        <taxon>Phaeosphaeriaceae</taxon>
        <taxon>Setomelanomma</taxon>
    </lineage>
</organism>
<protein>
    <submittedName>
        <fullName evidence="1">Uncharacterized protein</fullName>
    </submittedName>
</protein>
<keyword evidence="2" id="KW-1185">Reference proteome</keyword>
<evidence type="ECO:0000313" key="1">
    <source>
        <dbReference type="EMBL" id="KAF2027665.1"/>
    </source>
</evidence>